<dbReference type="AlphaFoldDB" id="A0A1Y0I7Y5"/>
<dbReference type="PANTHER" id="PTHR33279">
    <property type="entry name" value="SULFUR CARRIER PROTEIN YEDF-RELATED"/>
    <property type="match status" value="1"/>
</dbReference>
<dbReference type="PROSITE" id="PS01148">
    <property type="entry name" value="UPF0033"/>
    <property type="match status" value="1"/>
</dbReference>
<evidence type="ECO:0000313" key="4">
    <source>
        <dbReference type="Proteomes" id="UP000196027"/>
    </source>
</evidence>
<sequence>MSEQHVLDLKGLNCPMPLLKTKQALNQIDVGACLAVLTTDPGSVRDFKSFIDLTAHELVEFEARDREYYFVIRKGS</sequence>
<dbReference type="Proteomes" id="UP000196027">
    <property type="component" value="Chromosome"/>
</dbReference>
<dbReference type="InterPro" id="IPR001455">
    <property type="entry name" value="TusA-like"/>
</dbReference>
<reference evidence="3 4" key="1">
    <citation type="submission" date="2017-05" db="EMBL/GenBank/DDBJ databases">
        <title>Genomic insights into alkan degradation activity of Oleiphilus messinensis.</title>
        <authorList>
            <person name="Kozyavkin S.A."/>
            <person name="Slesarev A.I."/>
            <person name="Golyshin P.N."/>
            <person name="Korzhenkov A."/>
            <person name="Golyshina O.N."/>
            <person name="Toshchakov S.V."/>
        </authorList>
    </citation>
    <scope>NUCLEOTIDE SEQUENCE [LARGE SCALE GENOMIC DNA]</scope>
    <source>
        <strain evidence="3 4">ME102</strain>
    </source>
</reference>
<accession>A0A1Y0I7Y5</accession>
<evidence type="ECO:0000256" key="1">
    <source>
        <dbReference type="ARBA" id="ARBA00008984"/>
    </source>
</evidence>
<protein>
    <submittedName>
        <fullName evidence="3">SirA-like protein</fullName>
    </submittedName>
</protein>
<dbReference type="RefSeq" id="WP_087461584.1">
    <property type="nucleotide sequence ID" value="NZ_CP021425.1"/>
</dbReference>
<dbReference type="Gene3D" id="3.30.110.40">
    <property type="entry name" value="TusA-like domain"/>
    <property type="match status" value="1"/>
</dbReference>
<keyword evidence="4" id="KW-1185">Reference proteome</keyword>
<proteinExistence type="inferred from homology"/>
<gene>
    <name evidence="3" type="ORF">OLMES_2566</name>
</gene>
<feature type="domain" description="UPF0033" evidence="2">
    <location>
        <begin position="7"/>
        <end position="31"/>
    </location>
</feature>
<evidence type="ECO:0000259" key="2">
    <source>
        <dbReference type="PROSITE" id="PS01148"/>
    </source>
</evidence>
<dbReference type="InterPro" id="IPR036868">
    <property type="entry name" value="TusA-like_sf"/>
</dbReference>
<dbReference type="Pfam" id="PF01206">
    <property type="entry name" value="TusA"/>
    <property type="match status" value="1"/>
</dbReference>
<dbReference type="EMBL" id="CP021425">
    <property type="protein sequence ID" value="ARU56617.1"/>
    <property type="molecule type" value="Genomic_DNA"/>
</dbReference>
<dbReference type="CDD" id="cd00291">
    <property type="entry name" value="SirA_YedF_YeeD"/>
    <property type="match status" value="1"/>
</dbReference>
<comment type="similarity">
    <text evidence="1">Belongs to the sulfur carrier protein TusA family.</text>
</comment>
<dbReference type="OrthoDB" id="9797551at2"/>
<evidence type="ECO:0000313" key="3">
    <source>
        <dbReference type="EMBL" id="ARU56617.1"/>
    </source>
</evidence>
<dbReference type="PANTHER" id="PTHR33279:SF6">
    <property type="entry name" value="SULFUR CARRIER PROTEIN YEDF-RELATED"/>
    <property type="match status" value="1"/>
</dbReference>
<dbReference type="SUPFAM" id="SSF64307">
    <property type="entry name" value="SirA-like"/>
    <property type="match status" value="1"/>
</dbReference>
<name>A0A1Y0I7Y5_9GAMM</name>
<organism evidence="3 4">
    <name type="scientific">Oleiphilus messinensis</name>
    <dbReference type="NCBI Taxonomy" id="141451"/>
    <lineage>
        <taxon>Bacteria</taxon>
        <taxon>Pseudomonadati</taxon>
        <taxon>Pseudomonadota</taxon>
        <taxon>Gammaproteobacteria</taxon>
        <taxon>Oceanospirillales</taxon>
        <taxon>Oleiphilaceae</taxon>
        <taxon>Oleiphilus</taxon>
    </lineage>
</organism>
<dbReference type="KEGG" id="ome:OLMES_2566"/>